<feature type="domain" description="Metallo-beta-lactamase" evidence="1">
    <location>
        <begin position="119"/>
        <end position="315"/>
    </location>
</feature>
<dbReference type="Pfam" id="PF12706">
    <property type="entry name" value="Lactamase_B_2"/>
    <property type="match status" value="1"/>
</dbReference>
<dbReference type="InterPro" id="IPR036866">
    <property type="entry name" value="RibonucZ/Hydroxyglut_hydro"/>
</dbReference>
<evidence type="ECO:0000313" key="3">
    <source>
        <dbReference type="Proteomes" id="UP000184241"/>
    </source>
</evidence>
<evidence type="ECO:0000259" key="1">
    <source>
        <dbReference type="Pfam" id="PF12706"/>
    </source>
</evidence>
<dbReference type="RefSeq" id="WP_073016467.1">
    <property type="nucleotide sequence ID" value="NZ_FQXU01000003.1"/>
</dbReference>
<name>A0A1M5UL18_9CLOT</name>
<reference evidence="2 3" key="1">
    <citation type="submission" date="2016-11" db="EMBL/GenBank/DDBJ databases">
        <authorList>
            <person name="Jaros S."/>
            <person name="Januszkiewicz K."/>
            <person name="Wedrychowicz H."/>
        </authorList>
    </citation>
    <scope>NUCLEOTIDE SEQUENCE [LARGE SCALE GENOMIC DNA]</scope>
    <source>
        <strain evidence="2 3">DSM 6191</strain>
    </source>
</reference>
<gene>
    <name evidence="2" type="ORF">SAMN02745941_00558</name>
</gene>
<dbReference type="AlphaFoldDB" id="A0A1M5UL18"/>
<dbReference type="GO" id="GO:0070290">
    <property type="term" value="F:N-acylphosphatidylethanolamine-specific phospholipase D activity"/>
    <property type="evidence" value="ECO:0007669"/>
    <property type="project" value="InterPro"/>
</dbReference>
<dbReference type="GO" id="GO:0005737">
    <property type="term" value="C:cytoplasm"/>
    <property type="evidence" value="ECO:0007669"/>
    <property type="project" value="TreeGrafter"/>
</dbReference>
<dbReference type="InterPro" id="IPR024884">
    <property type="entry name" value="NAPE-PLD"/>
</dbReference>
<dbReference type="PANTHER" id="PTHR15032:SF4">
    <property type="entry name" value="N-ACYL-PHOSPHATIDYLETHANOLAMINE-HYDROLYZING PHOSPHOLIPASE D"/>
    <property type="match status" value="1"/>
</dbReference>
<proteinExistence type="predicted"/>
<dbReference type="Gene3D" id="3.60.15.10">
    <property type="entry name" value="Ribonuclease Z/Hydroxyacylglutathione hydrolase-like"/>
    <property type="match status" value="1"/>
</dbReference>
<accession>A0A1M5UL18</accession>
<dbReference type="Proteomes" id="UP000184241">
    <property type="component" value="Unassembled WGS sequence"/>
</dbReference>
<dbReference type="PIRSF" id="PIRSF038896">
    <property type="entry name" value="NAPE-PLD"/>
    <property type="match status" value="1"/>
</dbReference>
<evidence type="ECO:0000313" key="2">
    <source>
        <dbReference type="EMBL" id="SHH63558.1"/>
    </source>
</evidence>
<dbReference type="InterPro" id="IPR001279">
    <property type="entry name" value="Metallo-B-lactamas"/>
</dbReference>
<protein>
    <submittedName>
        <fullName evidence="2">L-ascorbate metabolism protein UlaG, beta-lactamase superfamily</fullName>
    </submittedName>
</protein>
<organism evidence="2 3">
    <name type="scientific">Clostridium intestinale DSM 6191</name>
    <dbReference type="NCBI Taxonomy" id="1121320"/>
    <lineage>
        <taxon>Bacteria</taxon>
        <taxon>Bacillati</taxon>
        <taxon>Bacillota</taxon>
        <taxon>Clostridia</taxon>
        <taxon>Eubacteriales</taxon>
        <taxon>Clostridiaceae</taxon>
        <taxon>Clostridium</taxon>
    </lineage>
</organism>
<dbReference type="SUPFAM" id="SSF56281">
    <property type="entry name" value="Metallo-hydrolase/oxidoreductase"/>
    <property type="match status" value="1"/>
</dbReference>
<dbReference type="EMBL" id="FQXU01000003">
    <property type="protein sequence ID" value="SHH63558.1"/>
    <property type="molecule type" value="Genomic_DNA"/>
</dbReference>
<dbReference type="PANTHER" id="PTHR15032">
    <property type="entry name" value="N-ACYL-PHOSPHATIDYLETHANOLAMINE-HYDROLYZING PHOSPHOLIPASE D"/>
    <property type="match status" value="1"/>
</dbReference>
<sequence length="368" mass="42621">MWLIIILSLLILILIVGLLFMKISPQFGSKATGDSFDRIKSSKNFKNGKFINLEDTSMMTKFDFDTMVKYFSNSQDKVPKFSLPIEKINVNSFERNNGKDIKLTWFGHSTLLLEVNNKKILLDPMLSEVPAPLPMLASKRFSKSIPLEIVDFPALDAVLISHDHYDHLDYLTIIKLKDKVKKFYVPLGIGEHLKLWGIDKSKIIELDWWQESKLDEMTFISTPSRHFSGRGLFNMNSTLWCSWVIKSNNHSIFFSGDSGYNKDFKEIGDKYGPFDLTMLECGQYNEGWSDIHMMPEETVKANMDLKGKTLMPIHWGAFKLSVHSWYEPIERLLKEANIFNVNVITPKIGETVVVAKPKEFEKWWRQYI</sequence>
<dbReference type="GO" id="GO:0008270">
    <property type="term" value="F:zinc ion binding"/>
    <property type="evidence" value="ECO:0007669"/>
    <property type="project" value="InterPro"/>
</dbReference>